<name>A0ACC2SYF6_9FUNG</name>
<evidence type="ECO:0000313" key="1">
    <source>
        <dbReference type="EMBL" id="KAJ9067405.1"/>
    </source>
</evidence>
<proteinExistence type="predicted"/>
<comment type="caution">
    <text evidence="1">The sequence shown here is derived from an EMBL/GenBank/DDBJ whole genome shotgun (WGS) entry which is preliminary data.</text>
</comment>
<protein>
    <submittedName>
        <fullName evidence="1">Uncharacterized protein</fullName>
    </submittedName>
</protein>
<reference evidence="1" key="1">
    <citation type="submission" date="2022-04" db="EMBL/GenBank/DDBJ databases">
        <title>Genome of the entomopathogenic fungus Entomophthora muscae.</title>
        <authorList>
            <person name="Elya C."/>
            <person name="Lovett B.R."/>
            <person name="Lee E."/>
            <person name="Macias A.M."/>
            <person name="Hajek A.E."/>
            <person name="De Bivort B.L."/>
            <person name="Kasson M.T."/>
            <person name="De Fine Licht H.H."/>
            <person name="Stajich J.E."/>
        </authorList>
    </citation>
    <scope>NUCLEOTIDE SEQUENCE</scope>
    <source>
        <strain evidence="1">Berkeley</strain>
    </source>
</reference>
<accession>A0ACC2SYF6</accession>
<gene>
    <name evidence="1" type="ORF">DSO57_1039486</name>
</gene>
<evidence type="ECO:0000313" key="2">
    <source>
        <dbReference type="Proteomes" id="UP001165960"/>
    </source>
</evidence>
<keyword evidence="2" id="KW-1185">Reference proteome</keyword>
<sequence>MGSSFTRDDGMVGAMYLHVQTEQAFGLAPSLPLQSVDEWRPMVSLRHMAQQIMIRNMAETPRGTPRTTHHLELHRASLSSSSSDSSLPGTPLWMDEEMHRDFSLVGDSLFRKRPAPAASAPPPSTAHASQSNVTLTRASRQPSFSASRPYPAPSAQNQKQPRWWPHPCGSWWTPRCACSGGQRRSREVHP</sequence>
<dbReference type="Proteomes" id="UP001165960">
    <property type="component" value="Unassembled WGS sequence"/>
</dbReference>
<organism evidence="1 2">
    <name type="scientific">Entomophthora muscae</name>
    <dbReference type="NCBI Taxonomy" id="34485"/>
    <lineage>
        <taxon>Eukaryota</taxon>
        <taxon>Fungi</taxon>
        <taxon>Fungi incertae sedis</taxon>
        <taxon>Zoopagomycota</taxon>
        <taxon>Entomophthoromycotina</taxon>
        <taxon>Entomophthoromycetes</taxon>
        <taxon>Entomophthorales</taxon>
        <taxon>Entomophthoraceae</taxon>
        <taxon>Entomophthora</taxon>
    </lineage>
</organism>
<dbReference type="EMBL" id="QTSX02004227">
    <property type="protein sequence ID" value="KAJ9067405.1"/>
    <property type="molecule type" value="Genomic_DNA"/>
</dbReference>